<evidence type="ECO:0000313" key="9">
    <source>
        <dbReference type="Proteomes" id="UP000077961"/>
    </source>
</evidence>
<reference evidence="9 10" key="1">
    <citation type="submission" date="2016-04" db="EMBL/GenBank/DDBJ databases">
        <title>Reclassification of Paraburkholderia panaciterrae (Farh et al. 2015) Dobritsa &amp; Samadpour 2016 as a later homotypic synonym of Paraburkholderia ginsengiterrae (Farh et al. 2015) Dobritsa &amp; Samadpour 2016.</title>
        <authorList>
            <person name="Dobritsa A.P."/>
            <person name="Kutumbaka K."/>
            <person name="Samadpour M."/>
        </authorList>
    </citation>
    <scope>NUCLEOTIDE SEQUENCE [LARGE SCALE GENOMIC DNA]</scope>
    <source>
        <strain evidence="8 10">DCY85</strain>
        <strain evidence="7 9">DCY85-1</strain>
    </source>
</reference>
<accession>A0A1A9N8T9</accession>
<dbReference type="AlphaFoldDB" id="A0A1A9N8T9"/>
<keyword evidence="4 6" id="KW-1133">Transmembrane helix</keyword>
<name>A0A1A9N8T9_9BURK</name>
<evidence type="ECO:0008006" key="11">
    <source>
        <dbReference type="Google" id="ProtNLM"/>
    </source>
</evidence>
<dbReference type="InterPro" id="IPR051461">
    <property type="entry name" value="UPF0750_membrane"/>
</dbReference>
<evidence type="ECO:0000256" key="1">
    <source>
        <dbReference type="ARBA" id="ARBA00004651"/>
    </source>
</evidence>
<dbReference type="Proteomes" id="UP000077961">
    <property type="component" value="Unassembled WGS sequence"/>
</dbReference>
<dbReference type="EMBL" id="LXJZ01000186">
    <property type="protein sequence ID" value="OAJ56544.1"/>
    <property type="molecule type" value="Genomic_DNA"/>
</dbReference>
<dbReference type="EMBL" id="LXKA01000209">
    <property type="protein sequence ID" value="OAJ61625.1"/>
    <property type="molecule type" value="Genomic_DNA"/>
</dbReference>
<evidence type="ECO:0000313" key="10">
    <source>
        <dbReference type="Proteomes" id="UP000078116"/>
    </source>
</evidence>
<evidence type="ECO:0000256" key="5">
    <source>
        <dbReference type="ARBA" id="ARBA00023136"/>
    </source>
</evidence>
<dbReference type="PANTHER" id="PTHR33545">
    <property type="entry name" value="UPF0750 MEMBRANE PROTEIN YITT-RELATED"/>
    <property type="match status" value="1"/>
</dbReference>
<gene>
    <name evidence="7" type="ORF">A6V36_33815</name>
    <name evidence="8" type="ORF">A6V37_25085</name>
</gene>
<feature type="transmembrane region" description="Helical" evidence="6">
    <location>
        <begin position="86"/>
        <end position="103"/>
    </location>
</feature>
<comment type="caution">
    <text evidence="8">The sequence shown here is derived from an EMBL/GenBank/DDBJ whole genome shotgun (WGS) entry which is preliminary data.</text>
</comment>
<keyword evidence="9" id="KW-1185">Reference proteome</keyword>
<feature type="transmembrane region" description="Helical" evidence="6">
    <location>
        <begin position="21"/>
        <end position="39"/>
    </location>
</feature>
<keyword evidence="3 6" id="KW-0812">Transmembrane</keyword>
<evidence type="ECO:0000313" key="8">
    <source>
        <dbReference type="EMBL" id="OAJ61625.1"/>
    </source>
</evidence>
<dbReference type="STRING" id="1462993.A6V36_33815"/>
<keyword evidence="2" id="KW-1003">Cell membrane</keyword>
<dbReference type="GO" id="GO:0005886">
    <property type="term" value="C:plasma membrane"/>
    <property type="evidence" value="ECO:0007669"/>
    <property type="project" value="UniProtKB-SubCell"/>
</dbReference>
<dbReference type="Pfam" id="PF02588">
    <property type="entry name" value="YitT_membrane"/>
    <property type="match status" value="1"/>
</dbReference>
<sequence length="208" mass="22359">MPGDDVHAPLPAIRHCPYEDAVALVVGALLVSLGVNLYNHAGLMTGGTAGLAFLIHYVSGWAFGPVFLAINVPFHYFAFRRMSRQFRIKTLCATVLVAGFSMLHPRFIHIDRLDAFYAAVLGAAVMATGFVVLFRHHASLGGVHIVALFLQEHHGIRAGKVQMAVDVSIVVASLFVVSPRVLAASLVGALALNLVVTLNHRPGRYVGM</sequence>
<evidence type="ECO:0000313" key="7">
    <source>
        <dbReference type="EMBL" id="OAJ56544.1"/>
    </source>
</evidence>
<dbReference type="RefSeq" id="WP_064269592.1">
    <property type="nucleotide sequence ID" value="NZ_LXJZ01000186.1"/>
</dbReference>
<feature type="transmembrane region" description="Helical" evidence="6">
    <location>
        <begin position="115"/>
        <end position="134"/>
    </location>
</feature>
<dbReference type="PANTHER" id="PTHR33545:SF5">
    <property type="entry name" value="UPF0750 MEMBRANE PROTEIN YITT"/>
    <property type="match status" value="1"/>
</dbReference>
<evidence type="ECO:0000256" key="2">
    <source>
        <dbReference type="ARBA" id="ARBA00022475"/>
    </source>
</evidence>
<dbReference type="OrthoDB" id="3296441at2"/>
<dbReference type="Proteomes" id="UP000078116">
    <property type="component" value="Unassembled WGS sequence"/>
</dbReference>
<feature type="transmembrane region" description="Helical" evidence="6">
    <location>
        <begin position="51"/>
        <end position="74"/>
    </location>
</feature>
<comment type="subcellular location">
    <subcellularLocation>
        <location evidence="1">Cell membrane</location>
        <topology evidence="1">Multi-pass membrane protein</topology>
    </subcellularLocation>
</comment>
<evidence type="ECO:0000256" key="4">
    <source>
        <dbReference type="ARBA" id="ARBA00022989"/>
    </source>
</evidence>
<evidence type="ECO:0000256" key="3">
    <source>
        <dbReference type="ARBA" id="ARBA00022692"/>
    </source>
</evidence>
<evidence type="ECO:0000256" key="6">
    <source>
        <dbReference type="SAM" id="Phobius"/>
    </source>
</evidence>
<proteinExistence type="predicted"/>
<protein>
    <recommendedName>
        <fullName evidence="11">YitT family protein</fullName>
    </recommendedName>
</protein>
<keyword evidence="5 6" id="KW-0472">Membrane</keyword>
<organism evidence="8 10">
    <name type="scientific">Paraburkholderia ginsengiterrae</name>
    <dbReference type="NCBI Taxonomy" id="1462993"/>
    <lineage>
        <taxon>Bacteria</taxon>
        <taxon>Pseudomonadati</taxon>
        <taxon>Pseudomonadota</taxon>
        <taxon>Betaproteobacteria</taxon>
        <taxon>Burkholderiales</taxon>
        <taxon>Burkholderiaceae</taxon>
        <taxon>Paraburkholderia</taxon>
    </lineage>
</organism>
<dbReference type="InterPro" id="IPR003740">
    <property type="entry name" value="YitT"/>
</dbReference>